<keyword evidence="6" id="KW-1185">Reference proteome</keyword>
<dbReference type="PROSITE" id="PS51122">
    <property type="entry name" value="CALPONIN_2"/>
    <property type="match status" value="1"/>
</dbReference>
<proteinExistence type="inferred from homology"/>
<dbReference type="GO" id="GO:0051015">
    <property type="term" value="F:actin filament binding"/>
    <property type="evidence" value="ECO:0007669"/>
    <property type="project" value="TreeGrafter"/>
</dbReference>
<dbReference type="SUPFAM" id="SSF47576">
    <property type="entry name" value="Calponin-homology domain, CH-domain"/>
    <property type="match status" value="1"/>
</dbReference>
<dbReference type="PRINTS" id="PR00890">
    <property type="entry name" value="TRANSGELIN"/>
</dbReference>
<evidence type="ECO:0000313" key="6">
    <source>
        <dbReference type="Proteomes" id="UP000515152"/>
    </source>
</evidence>
<dbReference type="FunFam" id="1.10.418.10:FF:000039">
    <property type="entry name" value="Transgelin"/>
    <property type="match status" value="1"/>
</dbReference>
<keyword evidence="2" id="KW-0597">Phosphoprotein</keyword>
<dbReference type="RefSeq" id="XP_042566195.1">
    <property type="nucleotide sequence ID" value="XM_042710261.1"/>
</dbReference>
<feature type="domain" description="Calponin-homology (CH)" evidence="5">
    <location>
        <begin position="80"/>
        <end position="192"/>
    </location>
</feature>
<comment type="similarity">
    <text evidence="1 3">Belongs to the calponin family.</text>
</comment>
<organism evidence="6 7">
    <name type="scientific">Clupea harengus</name>
    <name type="common">Atlantic herring</name>
    <dbReference type="NCBI Taxonomy" id="7950"/>
    <lineage>
        <taxon>Eukaryota</taxon>
        <taxon>Metazoa</taxon>
        <taxon>Chordata</taxon>
        <taxon>Craniata</taxon>
        <taxon>Vertebrata</taxon>
        <taxon>Euteleostomi</taxon>
        <taxon>Actinopterygii</taxon>
        <taxon>Neopterygii</taxon>
        <taxon>Teleostei</taxon>
        <taxon>Clupei</taxon>
        <taxon>Clupeiformes</taxon>
        <taxon>Clupeoidei</taxon>
        <taxon>Clupeidae</taxon>
        <taxon>Clupea</taxon>
    </lineage>
</organism>
<protein>
    <recommendedName>
        <fullName evidence="3">Transgelin</fullName>
    </recommendedName>
</protein>
<sequence length="255" mass="28943">MSCLITELYFTTAFFKCNLRCHSFLIGKNMCMFGNVSECIFSVDIKGYATLLSGDIMANRGPTYGLSREVQEKIDQKYDPDLEAKLVDWIVVQCGSNIDRPQPGRQNFQAWLMDGTILCRLINSLYPRGKEPIKKISETQMAFKQMEKISQFLQAAEAYGVNTTDIFQTVDLWEAKDMAAVQRTLMALGSLALTNDDGHYRGDRDWFHKKAQSNRRDFSDEQLRQGQNLIGLQMGSNRGASQSGMTGYGQHRQIM</sequence>
<gene>
    <name evidence="7" type="primary">tagln3b</name>
</gene>
<feature type="compositionally biased region" description="Polar residues" evidence="4">
    <location>
        <begin position="232"/>
        <end position="245"/>
    </location>
</feature>
<dbReference type="InterPro" id="IPR003096">
    <property type="entry name" value="SM22_calponin"/>
</dbReference>
<evidence type="ECO:0000256" key="3">
    <source>
        <dbReference type="RuleBase" id="RU361224"/>
    </source>
</evidence>
<reference evidence="7" key="1">
    <citation type="submission" date="2025-08" db="UniProtKB">
        <authorList>
            <consortium name="RefSeq"/>
        </authorList>
    </citation>
    <scope>IDENTIFICATION</scope>
</reference>
<dbReference type="PROSITE" id="PS50021">
    <property type="entry name" value="CH"/>
    <property type="match status" value="1"/>
</dbReference>
<evidence type="ECO:0000256" key="2">
    <source>
        <dbReference type="ARBA" id="ARBA00022553"/>
    </source>
</evidence>
<dbReference type="AlphaFoldDB" id="A0A8M1KU63"/>
<dbReference type="Pfam" id="PF00402">
    <property type="entry name" value="Calponin"/>
    <property type="match status" value="1"/>
</dbReference>
<evidence type="ECO:0000256" key="4">
    <source>
        <dbReference type="SAM" id="MobiDB-lite"/>
    </source>
</evidence>
<dbReference type="Proteomes" id="UP000515152">
    <property type="component" value="Chromosome 17"/>
</dbReference>
<evidence type="ECO:0000259" key="5">
    <source>
        <dbReference type="PROSITE" id="PS50021"/>
    </source>
</evidence>
<dbReference type="PANTHER" id="PTHR47385">
    <property type="entry name" value="CALPONIN"/>
    <property type="match status" value="1"/>
</dbReference>
<evidence type="ECO:0000313" key="7">
    <source>
        <dbReference type="RefSeq" id="XP_042566195.1"/>
    </source>
</evidence>
<dbReference type="OrthoDB" id="21595at2759"/>
<dbReference type="CDD" id="cd21281">
    <property type="entry name" value="CH_TAGLN3"/>
    <property type="match status" value="1"/>
</dbReference>
<dbReference type="Pfam" id="PF00307">
    <property type="entry name" value="CH"/>
    <property type="match status" value="1"/>
</dbReference>
<dbReference type="InterPro" id="IPR036872">
    <property type="entry name" value="CH_dom_sf"/>
</dbReference>
<dbReference type="PRINTS" id="PR00888">
    <property type="entry name" value="SM22CALPONIN"/>
</dbReference>
<dbReference type="GeneID" id="105890225"/>
<feature type="region of interest" description="Disordered" evidence="4">
    <location>
        <begin position="232"/>
        <end position="255"/>
    </location>
</feature>
<dbReference type="Gene3D" id="1.10.418.10">
    <property type="entry name" value="Calponin-like domain"/>
    <property type="match status" value="1"/>
</dbReference>
<accession>A0A8M1KU63</accession>
<dbReference type="InterPro" id="IPR000557">
    <property type="entry name" value="Calponin_repeat"/>
</dbReference>
<dbReference type="GO" id="GO:0007015">
    <property type="term" value="P:actin filament organization"/>
    <property type="evidence" value="ECO:0007669"/>
    <property type="project" value="TreeGrafter"/>
</dbReference>
<dbReference type="InterPro" id="IPR001715">
    <property type="entry name" value="CH_dom"/>
</dbReference>
<dbReference type="SMART" id="SM00033">
    <property type="entry name" value="CH"/>
    <property type="match status" value="1"/>
</dbReference>
<evidence type="ECO:0000256" key="1">
    <source>
        <dbReference type="ARBA" id="ARBA00009631"/>
    </source>
</evidence>
<dbReference type="GO" id="GO:0015629">
    <property type="term" value="C:actin cytoskeleton"/>
    <property type="evidence" value="ECO:0007669"/>
    <property type="project" value="TreeGrafter"/>
</dbReference>
<dbReference type="CTD" id="797861"/>
<name>A0A8M1KU63_CLUHA</name>
<dbReference type="InterPro" id="IPR050606">
    <property type="entry name" value="Calponin-like"/>
</dbReference>
<dbReference type="PANTHER" id="PTHR47385:SF10">
    <property type="entry name" value="TRANSGELIN-3"/>
    <property type="match status" value="1"/>
</dbReference>
<dbReference type="PROSITE" id="PS01052">
    <property type="entry name" value="CALPONIN_1"/>
    <property type="match status" value="1"/>
</dbReference>